<keyword evidence="2" id="KW-1185">Reference proteome</keyword>
<protein>
    <submittedName>
        <fullName evidence="1">Uncharacterized protein</fullName>
    </submittedName>
</protein>
<reference evidence="1" key="1">
    <citation type="submission" date="2024-11" db="EMBL/GenBank/DDBJ databases">
        <authorList>
            <person name="Lucas J.A."/>
        </authorList>
    </citation>
    <scope>NUCLEOTIDE SEQUENCE</scope>
    <source>
        <strain evidence="1">Z 8.8</strain>
    </source>
</reference>
<gene>
    <name evidence="1" type="ORF">ACJEBM_07235</name>
</gene>
<accession>A0ACC7MPG0</accession>
<dbReference type="Proteomes" id="UP001622950">
    <property type="component" value="Unassembled WGS sequence"/>
</dbReference>
<evidence type="ECO:0000313" key="1">
    <source>
        <dbReference type="EMBL" id="MFK9080466.1"/>
    </source>
</evidence>
<evidence type="ECO:0000313" key="2">
    <source>
        <dbReference type="Proteomes" id="UP001622950"/>
    </source>
</evidence>
<dbReference type="EMBL" id="JBJHQE010000008">
    <property type="protein sequence ID" value="MFK9080466.1"/>
    <property type="molecule type" value="Genomic_DNA"/>
</dbReference>
<sequence length="480" mass="53246">MSTTPADLFVELWCRAALWSASVVANVKLPPDEFNDDVVRILSVASGEDAYNNLKLLVENYEGSPRRGVILSCLKEMDKFFYQIHPRALHHPEMSYSSLPKMHWLRRLQAMRLTTGCYAAFNGRLLIPKGPLTRIARPASASSAYCFKDNFSALSVVTPESTVDEVPISINIVAKATGAVDGVVGEGVYKDRLVAFMPVAEESSNIDVVARDGEGVSFVNFKAAESFDVPKKVKEVFQGISAADIIVAPELVISEVDSRSIASDIRGGQNSFRLFLAGTGHTEEFCDDQSWNEARVYNELGRVLLTQRKIWLADIPPHRASDMGLELGKRFIEDNVSGHELTVADFDGFGRCVILICQDLNSAPLAEYVIRHYQPDWVFVPIMDVGVSIGRWFHQRLLHLVTMSPARYLVVSSLSLAERAKYSDVACGMAMGPQDHDENNPRAVCVAKLDKADTVCKGYAMINWADAWGETRICFKDIEK</sequence>
<organism evidence="1 2">
    <name type="scientific">Pseudomonas neuropathica</name>
    <dbReference type="NCBI Taxonomy" id="2730425"/>
    <lineage>
        <taxon>Bacteria</taxon>
        <taxon>Pseudomonadati</taxon>
        <taxon>Pseudomonadota</taxon>
        <taxon>Gammaproteobacteria</taxon>
        <taxon>Pseudomonadales</taxon>
        <taxon>Pseudomonadaceae</taxon>
        <taxon>Pseudomonas</taxon>
    </lineage>
</organism>
<proteinExistence type="predicted"/>
<comment type="caution">
    <text evidence="1">The sequence shown here is derived from an EMBL/GenBank/DDBJ whole genome shotgun (WGS) entry which is preliminary data.</text>
</comment>
<name>A0ACC7MPG0_9PSED</name>